<dbReference type="Pfam" id="PF24817">
    <property type="entry name" value="WD40_WDHD1_1st"/>
    <property type="match status" value="1"/>
</dbReference>
<gene>
    <name evidence="10" type="ORF">BDQ12DRAFT_730306</name>
</gene>
<feature type="compositionally biased region" description="Basic and acidic residues" evidence="6">
    <location>
        <begin position="956"/>
        <end position="984"/>
    </location>
</feature>
<keyword evidence="4" id="KW-0539">Nucleus</keyword>
<feature type="compositionally biased region" description="Acidic residues" evidence="6">
    <location>
        <begin position="1044"/>
        <end position="1061"/>
    </location>
</feature>
<dbReference type="InterPro" id="IPR048591">
    <property type="entry name" value="WDHD1/CFT4_hel"/>
</dbReference>
<dbReference type="SMART" id="SM00320">
    <property type="entry name" value="WD40"/>
    <property type="match status" value="5"/>
</dbReference>
<keyword evidence="11" id="KW-1185">Reference proteome</keyword>
<dbReference type="GO" id="GO:0003682">
    <property type="term" value="F:chromatin binding"/>
    <property type="evidence" value="ECO:0007669"/>
    <property type="project" value="TreeGrafter"/>
</dbReference>
<evidence type="ECO:0000256" key="2">
    <source>
        <dbReference type="ARBA" id="ARBA00022574"/>
    </source>
</evidence>
<feature type="repeat" description="WD" evidence="5">
    <location>
        <begin position="7"/>
        <end position="48"/>
    </location>
</feature>
<dbReference type="SUPFAM" id="SSF50978">
    <property type="entry name" value="WD40 repeat-like"/>
    <property type="match status" value="1"/>
</dbReference>
<dbReference type="InterPro" id="IPR057646">
    <property type="entry name" value="WD40_WDHD1_1st"/>
</dbReference>
<dbReference type="EMBL" id="ML213590">
    <property type="protein sequence ID" value="TFK44225.1"/>
    <property type="molecule type" value="Genomic_DNA"/>
</dbReference>
<evidence type="ECO:0000259" key="9">
    <source>
        <dbReference type="Pfam" id="PF24817"/>
    </source>
</evidence>
<dbReference type="InterPro" id="IPR022100">
    <property type="entry name" value="WDHD1/CFT4_beta-prop_2nd"/>
</dbReference>
<dbReference type="Proteomes" id="UP000308652">
    <property type="component" value="Unassembled WGS sequence"/>
</dbReference>
<evidence type="ECO:0000256" key="3">
    <source>
        <dbReference type="ARBA" id="ARBA00022737"/>
    </source>
</evidence>
<reference evidence="10 11" key="1">
    <citation type="journal article" date="2019" name="Nat. Ecol. Evol.">
        <title>Megaphylogeny resolves global patterns of mushroom evolution.</title>
        <authorList>
            <person name="Varga T."/>
            <person name="Krizsan K."/>
            <person name="Foldi C."/>
            <person name="Dima B."/>
            <person name="Sanchez-Garcia M."/>
            <person name="Sanchez-Ramirez S."/>
            <person name="Szollosi G.J."/>
            <person name="Szarkandi J.G."/>
            <person name="Papp V."/>
            <person name="Albert L."/>
            <person name="Andreopoulos W."/>
            <person name="Angelini C."/>
            <person name="Antonin V."/>
            <person name="Barry K.W."/>
            <person name="Bougher N.L."/>
            <person name="Buchanan P."/>
            <person name="Buyck B."/>
            <person name="Bense V."/>
            <person name="Catcheside P."/>
            <person name="Chovatia M."/>
            <person name="Cooper J."/>
            <person name="Damon W."/>
            <person name="Desjardin D."/>
            <person name="Finy P."/>
            <person name="Geml J."/>
            <person name="Haridas S."/>
            <person name="Hughes K."/>
            <person name="Justo A."/>
            <person name="Karasinski D."/>
            <person name="Kautmanova I."/>
            <person name="Kiss B."/>
            <person name="Kocsube S."/>
            <person name="Kotiranta H."/>
            <person name="LaButti K.M."/>
            <person name="Lechner B.E."/>
            <person name="Liimatainen K."/>
            <person name="Lipzen A."/>
            <person name="Lukacs Z."/>
            <person name="Mihaltcheva S."/>
            <person name="Morgado L.N."/>
            <person name="Niskanen T."/>
            <person name="Noordeloos M.E."/>
            <person name="Ohm R.A."/>
            <person name="Ortiz-Santana B."/>
            <person name="Ovrebo C."/>
            <person name="Racz N."/>
            <person name="Riley R."/>
            <person name="Savchenko A."/>
            <person name="Shiryaev A."/>
            <person name="Soop K."/>
            <person name="Spirin V."/>
            <person name="Szebenyi C."/>
            <person name="Tomsovsky M."/>
            <person name="Tulloss R.E."/>
            <person name="Uehling J."/>
            <person name="Grigoriev I.V."/>
            <person name="Vagvolgyi C."/>
            <person name="Papp T."/>
            <person name="Martin F.M."/>
            <person name="Miettinen O."/>
            <person name="Hibbett D.S."/>
            <person name="Nagy L.G."/>
        </authorList>
    </citation>
    <scope>NUCLEOTIDE SEQUENCE [LARGE SCALE GENOMIC DNA]</scope>
    <source>
        <strain evidence="10 11">CBS 166.37</strain>
    </source>
</reference>
<evidence type="ECO:0000259" key="7">
    <source>
        <dbReference type="Pfam" id="PF12341"/>
    </source>
</evidence>
<dbReference type="PANTHER" id="PTHR19932:SF10">
    <property type="entry name" value="WD REPEAT AND HMG-BOX DNA-BINDING PROTEIN 1"/>
    <property type="match status" value="1"/>
</dbReference>
<evidence type="ECO:0000313" key="11">
    <source>
        <dbReference type="Proteomes" id="UP000308652"/>
    </source>
</evidence>
<dbReference type="PANTHER" id="PTHR19932">
    <property type="entry name" value="WD REPEAT AND HMG-BOX DNA BINDING PROTEIN"/>
    <property type="match status" value="1"/>
</dbReference>
<accession>A0A5C3MHS4</accession>
<feature type="region of interest" description="Disordered" evidence="6">
    <location>
        <begin position="897"/>
        <end position="1061"/>
    </location>
</feature>
<sequence>MSKLLRNAPHGPGHTCLAFSPDGARAFTGGQDCIVRIWKTDEGEEQEPEVAAEADGAITTVVATSDCWLSGSEDAEVRRYFKNSPEFDVPLTSTNAIPVRCVAVDPKGTRVAVASDNLSVKLLSMEDIESVSQLEGFSRGVRKITWHPSGKLLTTCDADGKITVWDAADEQPKIEKIIEGVIPAVIDQEGKEFAYDCSVIWHTSGQYFFAASRSHEIVTISRTDWTKSSTFSDKSATGAITALALSVNGVYLASASHSKVHIWSTQTRRIIATHPEPTKIITQLAFSPTENLLAWTDTDGAYLRWRKPIPDTFPSSIIPSIGTNAASSVQMSKGPALFDELLVGGDSGRAARRGDDMDLDVDGGMPDDDWIVDDLGDDALRDEPTVMRAIGSEFIKEMVSITKAQPPFQPGSTPMDNKKRYLAYNTIGVIEVTDQDTHHIVNVEFFDRSTRKGYHFNDHFKYDLGYLGDRGAVFACPPETDHPAQVLFKPYSTWAGQREWTYPLTRKGSRVLGIAAGGLPLTSSKNVDNGLQGYGHVVIATSENDLTFLSGTGRERRIMGLGGDFVSMVASADSVFVVHRAGSTTIDGSQNLSYSIINSEDFSIRQRDVLPIPKGHTMKWIGVTDQGAPAIYDTTGWVHVLTKYRIPHHASWARVMDTNLLERRQGKDESYWPVGINESRFMCLILKGRQEHPGFPRPLVQELDMRMPFRREEPREEQVERELLLVQNALDCLDDELTTDEIVAKERAMDKEFIFLIQAACKADNVPRAIELTKLLHHIPSLDAVGKLADFYHLVGFREKVEILKADREENEDRLIAARNKRRRWLKPEPALRQNASMNGLSSHIDPLGDIRPPPAIERPGMTRVTVPVIETTRYSSVAPLSQTPLPAWEDTSLVESPVSTLDGKRKRTEVDDPLAPDFIMPPPKQKTNPFARKTDTRNPFARKTEPNKTINKSESFFEKVDAAESDVGKQKRPAKGKEKEKTGPKQATLFGMMPKAPPARKTKSKKTDAVEDENGAVESQDVSMADASLVETRGDNQATLPDGWEETQPVEEETQLADDI</sequence>
<dbReference type="PROSITE" id="PS50082">
    <property type="entry name" value="WD_REPEATS_2"/>
    <property type="match status" value="2"/>
</dbReference>
<dbReference type="GO" id="GO:0043596">
    <property type="term" value="C:nuclear replication fork"/>
    <property type="evidence" value="ECO:0007669"/>
    <property type="project" value="TreeGrafter"/>
</dbReference>
<evidence type="ECO:0000313" key="10">
    <source>
        <dbReference type="EMBL" id="TFK44225.1"/>
    </source>
</evidence>
<dbReference type="InterPro" id="IPR001680">
    <property type="entry name" value="WD40_rpt"/>
</dbReference>
<comment type="subcellular location">
    <subcellularLocation>
        <location evidence="1">Nucleus</location>
    </subcellularLocation>
</comment>
<proteinExistence type="predicted"/>
<feature type="compositionally biased region" description="Basic and acidic residues" evidence="6">
    <location>
        <begin position="933"/>
        <end position="947"/>
    </location>
</feature>
<evidence type="ECO:0000256" key="4">
    <source>
        <dbReference type="ARBA" id="ARBA00023242"/>
    </source>
</evidence>
<evidence type="ECO:0000256" key="1">
    <source>
        <dbReference type="ARBA" id="ARBA00004123"/>
    </source>
</evidence>
<feature type="domain" description="WDHD1/CFT4 second beta-propeller" evidence="7">
    <location>
        <begin position="407"/>
        <end position="708"/>
    </location>
</feature>
<dbReference type="InterPro" id="IPR036322">
    <property type="entry name" value="WD40_repeat_dom_sf"/>
</dbReference>
<dbReference type="GO" id="GO:0006281">
    <property type="term" value="P:DNA repair"/>
    <property type="evidence" value="ECO:0007669"/>
    <property type="project" value="TreeGrafter"/>
</dbReference>
<dbReference type="STRING" id="68775.A0A5C3MHS4"/>
<feature type="repeat" description="WD" evidence="5">
    <location>
        <begin position="134"/>
        <end position="166"/>
    </location>
</feature>
<feature type="domain" description="WDHD1/CFT4 helical bundle" evidence="8">
    <location>
        <begin position="716"/>
        <end position="810"/>
    </location>
</feature>
<evidence type="ECO:0000259" key="8">
    <source>
        <dbReference type="Pfam" id="PF20946"/>
    </source>
</evidence>
<evidence type="ECO:0000256" key="6">
    <source>
        <dbReference type="SAM" id="MobiDB-lite"/>
    </source>
</evidence>
<keyword evidence="2 5" id="KW-0853">WD repeat</keyword>
<protein>
    <submittedName>
        <fullName evidence="10">Uncharacterized protein</fullName>
    </submittedName>
</protein>
<dbReference type="Pfam" id="PF12341">
    <property type="entry name" value="Mcl1_mid"/>
    <property type="match status" value="1"/>
</dbReference>
<dbReference type="AlphaFoldDB" id="A0A5C3MHS4"/>
<keyword evidence="3" id="KW-0677">Repeat</keyword>
<dbReference type="InterPro" id="IPR015943">
    <property type="entry name" value="WD40/YVTN_repeat-like_dom_sf"/>
</dbReference>
<dbReference type="Gene3D" id="2.130.10.10">
    <property type="entry name" value="YVTN repeat-like/Quinoprotein amine dehydrogenase"/>
    <property type="match status" value="2"/>
</dbReference>
<dbReference type="Pfam" id="PF20946">
    <property type="entry name" value="Ctf4_C"/>
    <property type="match status" value="1"/>
</dbReference>
<dbReference type="PROSITE" id="PS50294">
    <property type="entry name" value="WD_REPEATS_REGION"/>
    <property type="match status" value="1"/>
</dbReference>
<dbReference type="GO" id="GO:0000278">
    <property type="term" value="P:mitotic cell cycle"/>
    <property type="evidence" value="ECO:0007669"/>
    <property type="project" value="TreeGrafter"/>
</dbReference>
<feature type="domain" description="WDHD1 first WD40" evidence="9">
    <location>
        <begin position="10"/>
        <end position="301"/>
    </location>
</feature>
<dbReference type="GO" id="GO:0006261">
    <property type="term" value="P:DNA-templated DNA replication"/>
    <property type="evidence" value="ECO:0007669"/>
    <property type="project" value="TreeGrafter"/>
</dbReference>
<evidence type="ECO:0000256" key="5">
    <source>
        <dbReference type="PROSITE-ProRule" id="PRU00221"/>
    </source>
</evidence>
<name>A0A5C3MHS4_9AGAR</name>
<organism evidence="10 11">
    <name type="scientific">Crucibulum laeve</name>
    <dbReference type="NCBI Taxonomy" id="68775"/>
    <lineage>
        <taxon>Eukaryota</taxon>
        <taxon>Fungi</taxon>
        <taxon>Dikarya</taxon>
        <taxon>Basidiomycota</taxon>
        <taxon>Agaricomycotina</taxon>
        <taxon>Agaricomycetes</taxon>
        <taxon>Agaricomycetidae</taxon>
        <taxon>Agaricales</taxon>
        <taxon>Agaricineae</taxon>
        <taxon>Nidulariaceae</taxon>
        <taxon>Crucibulum</taxon>
    </lineage>
</organism>
<dbReference type="OrthoDB" id="427368at2759"/>